<evidence type="ECO:0000313" key="8">
    <source>
        <dbReference type="Proteomes" id="UP001652680"/>
    </source>
</evidence>
<name>A0A6P4FLC9_DRORH</name>
<keyword evidence="8" id="KW-1185">Reference proteome</keyword>
<evidence type="ECO:0000256" key="5">
    <source>
        <dbReference type="ARBA" id="ARBA00023136"/>
    </source>
</evidence>
<dbReference type="OrthoDB" id="67317at2759"/>
<reference evidence="8" key="1">
    <citation type="journal article" date="2021" name="Elife">
        <title>Highly contiguous assemblies of 101 drosophilid genomes.</title>
        <authorList>
            <person name="Kim B.Y."/>
            <person name="Wang J.R."/>
            <person name="Miller D.E."/>
            <person name="Barmina O."/>
            <person name="Delaney E."/>
            <person name="Thompson A."/>
            <person name="Comeault A.A."/>
            <person name="Peede D."/>
            <person name="D'Agostino E.R."/>
            <person name="Pelaez J."/>
            <person name="Aguilar J.M."/>
            <person name="Haji D."/>
            <person name="Matsunaga T."/>
            <person name="Armstrong E.E."/>
            <person name="Zych M."/>
            <person name="Ogawa Y."/>
            <person name="Stamenkovic-Radak M."/>
            <person name="Jelic M."/>
            <person name="Veselinovic M.S."/>
            <person name="Tanaskovic M."/>
            <person name="Eric P."/>
            <person name="Gao J.J."/>
            <person name="Katoh T.K."/>
            <person name="Toda M.J."/>
            <person name="Watabe H."/>
            <person name="Watada M."/>
            <person name="Davis J.S."/>
            <person name="Moyle L.C."/>
            <person name="Manoli G."/>
            <person name="Bertolini E."/>
            <person name="Kostal V."/>
            <person name="Hawley R.S."/>
            <person name="Takahashi A."/>
            <person name="Jones C.D."/>
            <person name="Price D.K."/>
            <person name="Whiteman N."/>
            <person name="Kopp A."/>
            <person name="Matute D.R."/>
            <person name="Petrov D.A."/>
        </authorList>
    </citation>
    <scope>NUCLEOTIDE SEQUENCE [LARGE SCALE GENOMIC DNA]</scope>
</reference>
<evidence type="ECO:0000256" key="3">
    <source>
        <dbReference type="ARBA" id="ARBA00022692"/>
    </source>
</evidence>
<proteinExistence type="inferred from homology"/>
<keyword evidence="3 6" id="KW-0812">Transmembrane</keyword>
<dbReference type="GO" id="GO:0016020">
    <property type="term" value="C:membrane"/>
    <property type="evidence" value="ECO:0007669"/>
    <property type="project" value="UniProtKB-SubCell"/>
</dbReference>
<sequence>MVCGRKCSFFCLFMSSWAFLMLNILGICFYLRSLVLLMDLPLPLIFHDPEDFKAKAEEAYQTVAIRCFVTAIVFLGFVFISIIAIRQDNKKRKRLYKRAHRR</sequence>
<dbReference type="AlphaFoldDB" id="A0A6P4FLC9"/>
<reference evidence="7" key="3">
    <citation type="submission" date="2025-05" db="UniProtKB">
        <authorList>
            <consortium name="EnsemblMetazoa"/>
        </authorList>
    </citation>
    <scope>IDENTIFICATION</scope>
</reference>
<evidence type="ECO:0000256" key="2">
    <source>
        <dbReference type="ARBA" id="ARBA00008458"/>
    </source>
</evidence>
<evidence type="ECO:0000256" key="1">
    <source>
        <dbReference type="ARBA" id="ARBA00004141"/>
    </source>
</evidence>
<keyword evidence="4 6" id="KW-1133">Transmembrane helix</keyword>
<protein>
    <submittedName>
        <fullName evidence="9">Ribonuclease kappa</fullName>
    </submittedName>
</protein>
<dbReference type="EnsemblMetazoa" id="XM_017135108.2">
    <property type="protein sequence ID" value="XP_016990597.1"/>
    <property type="gene ID" value="LOC108052665"/>
</dbReference>
<dbReference type="OMA" id="VSTRCFV"/>
<reference evidence="9" key="2">
    <citation type="submission" date="2025-04" db="UniProtKB">
        <authorList>
            <consortium name="RefSeq"/>
        </authorList>
    </citation>
    <scope>IDENTIFICATION</scope>
</reference>
<dbReference type="GO" id="GO:0004521">
    <property type="term" value="F:RNA endonuclease activity"/>
    <property type="evidence" value="ECO:0007669"/>
    <property type="project" value="InterPro"/>
</dbReference>
<evidence type="ECO:0000256" key="4">
    <source>
        <dbReference type="ARBA" id="ARBA00022989"/>
    </source>
</evidence>
<organism evidence="9">
    <name type="scientific">Drosophila rhopaloa</name>
    <name type="common">Fruit fly</name>
    <dbReference type="NCBI Taxonomy" id="1041015"/>
    <lineage>
        <taxon>Eukaryota</taxon>
        <taxon>Metazoa</taxon>
        <taxon>Ecdysozoa</taxon>
        <taxon>Arthropoda</taxon>
        <taxon>Hexapoda</taxon>
        <taxon>Insecta</taxon>
        <taxon>Pterygota</taxon>
        <taxon>Neoptera</taxon>
        <taxon>Endopterygota</taxon>
        <taxon>Diptera</taxon>
        <taxon>Brachycera</taxon>
        <taxon>Muscomorpha</taxon>
        <taxon>Ephydroidea</taxon>
        <taxon>Drosophilidae</taxon>
        <taxon>Drosophila</taxon>
        <taxon>Sophophora</taxon>
    </lineage>
</organism>
<comment type="subcellular location">
    <subcellularLocation>
        <location evidence="1">Membrane</location>
        <topology evidence="1">Multi-pass membrane protein</topology>
    </subcellularLocation>
</comment>
<evidence type="ECO:0000313" key="9">
    <source>
        <dbReference type="RefSeq" id="XP_016990597.1"/>
    </source>
</evidence>
<comment type="similarity">
    <text evidence="2">Belongs to the RNase K family.</text>
</comment>
<keyword evidence="5 6" id="KW-0472">Membrane</keyword>
<dbReference type="Proteomes" id="UP001652680">
    <property type="component" value="Unassembled WGS sequence"/>
</dbReference>
<feature type="transmembrane region" description="Helical" evidence="6">
    <location>
        <begin position="7"/>
        <end position="32"/>
    </location>
</feature>
<dbReference type="InterPro" id="IPR026770">
    <property type="entry name" value="RNase_K"/>
</dbReference>
<accession>A0A6P4FLC9</accession>
<evidence type="ECO:0000256" key="6">
    <source>
        <dbReference type="SAM" id="Phobius"/>
    </source>
</evidence>
<dbReference type="GeneID" id="108052665"/>
<dbReference type="PANTHER" id="PTHR31733">
    <property type="entry name" value="RIBONUCLEASE KAPPA"/>
    <property type="match status" value="1"/>
</dbReference>
<feature type="transmembrane region" description="Helical" evidence="6">
    <location>
        <begin position="63"/>
        <end position="85"/>
    </location>
</feature>
<gene>
    <name evidence="9" type="primary">LOC108052665</name>
    <name evidence="7" type="synonym">108052665</name>
</gene>
<dbReference type="RefSeq" id="XP_016990597.1">
    <property type="nucleotide sequence ID" value="XM_017135108.1"/>
</dbReference>
<evidence type="ECO:0000313" key="7">
    <source>
        <dbReference type="EnsemblMetazoa" id="XP_016990597.1"/>
    </source>
</evidence>